<name>A0AAV2ZAH5_9STRA</name>
<dbReference type="Gene3D" id="2.60.40.3170">
    <property type="match status" value="1"/>
</dbReference>
<keyword evidence="6 11" id="KW-0645">Protease</keyword>
<evidence type="ECO:0000256" key="5">
    <source>
        <dbReference type="ARBA" id="ARBA00022438"/>
    </source>
</evidence>
<dbReference type="SUPFAM" id="SSF52743">
    <property type="entry name" value="Subtilisin-like"/>
    <property type="match status" value="1"/>
</dbReference>
<evidence type="ECO:0000256" key="10">
    <source>
        <dbReference type="ARBA" id="ARBA00023619"/>
    </source>
</evidence>
<evidence type="ECO:0000313" key="18">
    <source>
        <dbReference type="Proteomes" id="UP001146120"/>
    </source>
</evidence>
<keyword evidence="5" id="KW-0031">Aminopeptidase</keyword>
<feature type="compositionally biased region" description="Basic and acidic residues" evidence="12">
    <location>
        <begin position="1030"/>
        <end position="1042"/>
    </location>
</feature>
<feature type="active site" description="Charge relay system" evidence="11">
    <location>
        <position position="260"/>
    </location>
</feature>
<dbReference type="GO" id="GO:0004177">
    <property type="term" value="F:aminopeptidase activity"/>
    <property type="evidence" value="ECO:0007669"/>
    <property type="project" value="UniProtKB-KW"/>
</dbReference>
<dbReference type="FunFam" id="3.40.50.200:FF:000003">
    <property type="entry name" value="Tripeptidyl peptidase 2"/>
    <property type="match status" value="1"/>
</dbReference>
<evidence type="ECO:0000256" key="8">
    <source>
        <dbReference type="ARBA" id="ARBA00022825"/>
    </source>
</evidence>
<evidence type="ECO:0000259" key="16">
    <source>
        <dbReference type="Pfam" id="PF21316"/>
    </source>
</evidence>
<evidence type="ECO:0000256" key="6">
    <source>
        <dbReference type="ARBA" id="ARBA00022670"/>
    </source>
</evidence>
<dbReference type="GO" id="GO:0008240">
    <property type="term" value="F:tripeptidyl-peptidase activity"/>
    <property type="evidence" value="ECO:0007669"/>
    <property type="project" value="UniProtKB-EC"/>
</dbReference>
<dbReference type="InterPro" id="IPR050131">
    <property type="entry name" value="Peptidase_S8_subtilisin-like"/>
</dbReference>
<dbReference type="Proteomes" id="UP001146120">
    <property type="component" value="Unassembled WGS sequence"/>
</dbReference>
<dbReference type="GO" id="GO:0005829">
    <property type="term" value="C:cytosol"/>
    <property type="evidence" value="ECO:0007669"/>
    <property type="project" value="TreeGrafter"/>
</dbReference>
<dbReference type="InterPro" id="IPR000209">
    <property type="entry name" value="Peptidase_S8/S53_dom"/>
</dbReference>
<dbReference type="PROSITE" id="PS00138">
    <property type="entry name" value="SUBTILASE_SER"/>
    <property type="match status" value="1"/>
</dbReference>
<evidence type="ECO:0000256" key="4">
    <source>
        <dbReference type="ARBA" id="ARBA00020244"/>
    </source>
</evidence>
<feature type="domain" description="Tripeptidyl peptidase II second Ig-like" evidence="14">
    <location>
        <begin position="799"/>
        <end position="981"/>
    </location>
</feature>
<evidence type="ECO:0000259" key="14">
    <source>
        <dbReference type="Pfam" id="PF12580"/>
    </source>
</evidence>
<dbReference type="EC" id="3.4.14.10" evidence="3"/>
<comment type="caution">
    <text evidence="17">The sequence shown here is derived from an EMBL/GenBank/DDBJ whole genome shotgun (WGS) entry which is preliminary data.</text>
</comment>
<comment type="catalytic activity">
    <reaction evidence="9">
        <text>Hydrolysis of proteins with broad specificity for peptide bonds, and a preference for a large uncharged residue in P1. Hydrolyzes peptide amides.</text>
        <dbReference type="EC" id="3.4.21.62"/>
    </reaction>
</comment>
<dbReference type="Gene3D" id="3.40.50.200">
    <property type="entry name" value="Peptidase S8/S53 domain"/>
    <property type="match status" value="2"/>
</dbReference>
<feature type="active site" description="Charge relay system" evidence="11">
    <location>
        <position position="446"/>
    </location>
</feature>
<evidence type="ECO:0000256" key="9">
    <source>
        <dbReference type="ARBA" id="ARBA00023529"/>
    </source>
</evidence>
<organism evidence="17 18">
    <name type="scientific">Lagenidium giganteum</name>
    <dbReference type="NCBI Taxonomy" id="4803"/>
    <lineage>
        <taxon>Eukaryota</taxon>
        <taxon>Sar</taxon>
        <taxon>Stramenopiles</taxon>
        <taxon>Oomycota</taxon>
        <taxon>Peronosporomycetes</taxon>
        <taxon>Pythiales</taxon>
        <taxon>Pythiaceae</taxon>
    </lineage>
</organism>
<comment type="catalytic activity">
    <reaction evidence="1">
        <text>Release of an N-terminal tripeptide from a polypeptide.</text>
        <dbReference type="EC" id="3.4.14.10"/>
    </reaction>
</comment>
<dbReference type="PRINTS" id="PR00723">
    <property type="entry name" value="SUBTILISIN"/>
</dbReference>
<dbReference type="PROSITE" id="PS51892">
    <property type="entry name" value="SUBTILASE"/>
    <property type="match status" value="1"/>
</dbReference>
<dbReference type="InterPro" id="IPR034051">
    <property type="entry name" value="TPP_II_domain"/>
</dbReference>
<evidence type="ECO:0000256" key="3">
    <source>
        <dbReference type="ARBA" id="ARBA00012462"/>
    </source>
</evidence>
<dbReference type="InterPro" id="IPR048384">
    <property type="entry name" value="TPPII_GBD"/>
</dbReference>
<feature type="domain" description="Tripeptidyl-peptidase II first Ig-like" evidence="15">
    <location>
        <begin position="535"/>
        <end position="642"/>
    </location>
</feature>
<accession>A0AAV2ZAH5</accession>
<dbReference type="InterPro" id="IPR022229">
    <property type="entry name" value="TPPII_Ig-like-2"/>
</dbReference>
<dbReference type="PANTHER" id="PTHR43806:SF14">
    <property type="entry name" value="TRIPEPTIDYL-PEPTIDASE 2"/>
    <property type="match status" value="1"/>
</dbReference>
<reference evidence="17" key="2">
    <citation type="journal article" date="2023" name="Microbiol Resour">
        <title>Decontamination and Annotation of the Draft Genome Sequence of the Oomycete Lagenidium giganteum ARSEF 373.</title>
        <authorList>
            <person name="Morgan W.R."/>
            <person name="Tartar A."/>
        </authorList>
    </citation>
    <scope>NUCLEOTIDE SEQUENCE</scope>
    <source>
        <strain evidence="17">ARSEF 373</strain>
    </source>
</reference>
<dbReference type="Gene3D" id="1.25.40.710">
    <property type="match status" value="1"/>
</dbReference>
<dbReference type="CDD" id="cd04857">
    <property type="entry name" value="Peptidases_S8_Tripeptidyl_Aminopeptidase_II"/>
    <property type="match status" value="1"/>
</dbReference>
<dbReference type="Pfam" id="PF00082">
    <property type="entry name" value="Peptidase_S8"/>
    <property type="match status" value="1"/>
</dbReference>
<keyword evidence="18" id="KW-1185">Reference proteome</keyword>
<dbReference type="Pfam" id="PF12580">
    <property type="entry name" value="TPPII"/>
    <property type="match status" value="1"/>
</dbReference>
<protein>
    <recommendedName>
        <fullName evidence="4">Tripeptidyl-peptidase 2</fullName>
        <ecNumber evidence="3">3.4.14.10</ecNumber>
        <ecNumber evidence="10">3.4.21.62</ecNumber>
    </recommendedName>
</protein>
<dbReference type="PROSITE" id="PS00137">
    <property type="entry name" value="SUBTILASE_HIS"/>
    <property type="match status" value="1"/>
</dbReference>
<evidence type="ECO:0000256" key="12">
    <source>
        <dbReference type="SAM" id="MobiDB-lite"/>
    </source>
</evidence>
<keyword evidence="8 11" id="KW-0720">Serine protease</keyword>
<dbReference type="GO" id="GO:0006508">
    <property type="term" value="P:proteolysis"/>
    <property type="evidence" value="ECO:0007669"/>
    <property type="project" value="UniProtKB-KW"/>
</dbReference>
<dbReference type="InterPro" id="IPR046940">
    <property type="entry name" value="TPPII_Ig-like_sf"/>
</dbReference>
<gene>
    <name evidence="17" type="ORF">N0F65_007648</name>
</gene>
<dbReference type="InterPro" id="IPR048383">
    <property type="entry name" value="TPPII_Ig-like-1"/>
</dbReference>
<dbReference type="EMBL" id="DAKRPA010000034">
    <property type="protein sequence ID" value="DBA02238.1"/>
    <property type="molecule type" value="Genomic_DNA"/>
</dbReference>
<evidence type="ECO:0000259" key="13">
    <source>
        <dbReference type="Pfam" id="PF00082"/>
    </source>
</evidence>
<comment type="similarity">
    <text evidence="2 11">Belongs to the peptidase S8 family.</text>
</comment>
<keyword evidence="7 11" id="KW-0378">Hydrolase</keyword>
<dbReference type="Pfam" id="PF21316">
    <property type="entry name" value="TPPII_GBD"/>
    <property type="match status" value="1"/>
</dbReference>
<dbReference type="InterPro" id="IPR036852">
    <property type="entry name" value="Peptidase_S8/S53_dom_sf"/>
</dbReference>
<evidence type="ECO:0000259" key="15">
    <source>
        <dbReference type="Pfam" id="PF21223"/>
    </source>
</evidence>
<evidence type="ECO:0000256" key="2">
    <source>
        <dbReference type="ARBA" id="ARBA00011073"/>
    </source>
</evidence>
<reference evidence="17" key="1">
    <citation type="submission" date="2022-11" db="EMBL/GenBank/DDBJ databases">
        <authorList>
            <person name="Morgan W.R."/>
            <person name="Tartar A."/>
        </authorList>
    </citation>
    <scope>NUCLEOTIDE SEQUENCE</scope>
    <source>
        <strain evidence="17">ARSEF 373</strain>
    </source>
</reference>
<dbReference type="Pfam" id="PF21223">
    <property type="entry name" value="TPPII_Ig-like-1"/>
    <property type="match status" value="1"/>
</dbReference>
<evidence type="ECO:0000256" key="7">
    <source>
        <dbReference type="ARBA" id="ARBA00022801"/>
    </source>
</evidence>
<dbReference type="InterPro" id="IPR022398">
    <property type="entry name" value="Peptidase_S8_His-AS"/>
</dbReference>
<dbReference type="GO" id="GO:0004252">
    <property type="term" value="F:serine-type endopeptidase activity"/>
    <property type="evidence" value="ECO:0007669"/>
    <property type="project" value="UniProtKB-UniRule"/>
</dbReference>
<feature type="domain" description="Tripeptidyl-peptidase II galactose-binding" evidence="16">
    <location>
        <begin position="666"/>
        <end position="762"/>
    </location>
</feature>
<dbReference type="PANTHER" id="PTHR43806">
    <property type="entry name" value="PEPTIDASE S8"/>
    <property type="match status" value="1"/>
</dbReference>
<evidence type="ECO:0000313" key="17">
    <source>
        <dbReference type="EMBL" id="DBA02238.1"/>
    </source>
</evidence>
<feature type="domain" description="Peptidase S8/S53" evidence="13">
    <location>
        <begin position="29"/>
        <end position="496"/>
    </location>
</feature>
<dbReference type="InterPro" id="IPR023828">
    <property type="entry name" value="Peptidase_S8_Ser-AS"/>
</dbReference>
<feature type="active site" description="Charge relay system" evidence="11">
    <location>
        <position position="38"/>
    </location>
</feature>
<sequence length="1303" mass="142005">MPSFPASALLPKQDTLADRFLAQYPTYDGRNTIVAILDTGVDPGAAGLSVTSDGKPKIIDIVDATGSGDVDTSTVVTAANGELVLDDKRVLKLNPQWKTSADGTYHVGSVAAFELFPKPLVDRMKKARKEKFDIAQRAAVTAVQRDLAAWTAAHSTLKADDDDALQAKKDLDARLTVLADLEKAYDDAGPVYDCVVFHDGKHWRGAVSNEHGDFSDAAAMTDYKIEHQYGTFCSESHYNYALNIYDNGNTLSIVCDAGAHGTHVAGIVAAYHPDQPECNGVAPGAQIVAVKIGDTRLGSMETTSALSRALLAVVQAKCDIINMSYGEYAGEHNAGRIVELAQEIVDQHNVMYVCSAGNNAPALGTVGALGGTSSATLAVGAYVSPAMMDAEYTMREDGQAPIAYTWSSRGPTFDGDLGVDICAPGAAVAPVPTWTLNKKQLMNGTSMSSPNAAGNIALLMSALKDRQIAYTPYSVRRALAHTAVHVSGVERFAQGSGLLQVLPAFEYLAKHGNAFDGTRATPLHYKITVNHGPGVTGRGIFLRNAVDFVHESTEVVVDVTPVFHKLTTPADKSQFEMHLELVPTARWLDVGRHVALMHSGRGFKVLVQTKHLAYGEHFAEIQAFDTNHRARGQVFTIPVTIIKPEPVVVDTDGSAVVQFQTAMRAGEIVRRFVTPPADATWADVVVTRSAGSANDVARTDANGGAKLFALHALQFEPFVRQRESEFCKNMVLRPGDDASCSFNVVGGLTLELCLAQYWNALGDAHVTFQVRFHGIVPDQQRVLVAGGETSHRVVVRSGITKETLAPQVRFTNWVERVRPTKFEITPLSAARDAFPDERQVFGLVLTYSLTQKEDGKVSPRLPALHDRLYESAFEGQMCQVFDNKKRYVGCADAYREVLTLPKGEYTVLAQVRHEDVSKLEALKHTQLFVEHQVKEITANVFAHPDGATLGSKPLEQQSLPPHSYVAVYVGEPAADKLPTGCSPGDLLTGTVHFGKASTGGVAGAGRRPAGFPITYVVPAAETKPTPAKLPEPKDTRSEAEQEAEAVRDFVLARVTKLVGTDEFKAAWTRLAAQFPTHLKVLQARLHDADHEEHRRSRLDKVVVAADAVLAQIDATALAQYFGRRQAEPEKNKKQHQEQEDTNVMLIDALQRKARALGDQEGQGDAFAQVHAELRQWVDVDTVPAALRVALLADRRSKRHGLALQRLRKVAALDSTERNKVIPEQQVRHCILLRPWANPEAPKRSVAQQSSAESLTIVSVAVHYSVLQLEKEVTQELDALGWQHWQQLEACRQRQRVPRGYRPF</sequence>
<evidence type="ECO:0000256" key="11">
    <source>
        <dbReference type="PROSITE-ProRule" id="PRU01240"/>
    </source>
</evidence>
<dbReference type="InterPro" id="IPR015500">
    <property type="entry name" value="Peptidase_S8_subtilisin-rel"/>
</dbReference>
<dbReference type="EC" id="3.4.21.62" evidence="10"/>
<dbReference type="InterPro" id="IPR046939">
    <property type="entry name" value="TPPII_C_sf"/>
</dbReference>
<feature type="region of interest" description="Disordered" evidence="12">
    <location>
        <begin position="1023"/>
        <end position="1042"/>
    </location>
</feature>
<proteinExistence type="inferred from homology"/>
<evidence type="ECO:0000256" key="1">
    <source>
        <dbReference type="ARBA" id="ARBA00001910"/>
    </source>
</evidence>